<evidence type="ECO:0000313" key="2">
    <source>
        <dbReference type="EMBL" id="SMO40105.1"/>
    </source>
</evidence>
<dbReference type="AlphaFoldDB" id="A0A521AZ73"/>
<dbReference type="PANTHER" id="PTHR10443:SF12">
    <property type="entry name" value="DIPEPTIDASE"/>
    <property type="match status" value="1"/>
</dbReference>
<dbReference type="PROSITE" id="PS51365">
    <property type="entry name" value="RENAL_DIPEPTIDASE_2"/>
    <property type="match status" value="1"/>
</dbReference>
<protein>
    <submittedName>
        <fullName evidence="2">Membrane dipeptidase</fullName>
    </submittedName>
</protein>
<dbReference type="SUPFAM" id="SSF51556">
    <property type="entry name" value="Metallo-dependent hydrolases"/>
    <property type="match status" value="1"/>
</dbReference>
<feature type="signal peptide" evidence="1">
    <location>
        <begin position="1"/>
        <end position="24"/>
    </location>
</feature>
<sequence length="408" mass="45579">MRFVKWFFTALLFAALATGCSSSAKDRKKQIPTGQELAQKFIIVDGHIDVPYRLENNWEDISQKTGTGDFDYPRARKGGLDAPFMSIYIPARYQETGGAKAVADSLITMVQRIASDHPDKFALANAPEDIRNHFDQGLISLPMGMENGAPLGSDLSNVRYFYDRGIRYITLAHSKDNKISDSSYDMSRDTHGGLSDFGKEVVQEMNRIGMMVDVSHITDEAFNDVMEVTRAPVVATHSSCRHFTPGFERNMSDPLIRRLAENDGVIMINFGSTFLDSTSRMSADLVRDEIEAEIEKRGLKPGSEEARSFRTVYFEENFHYSNVEKVADHIDHVVDLVGIDHVGLGSDYDGVGNTLPAGLKDVSTYPHLLSELLDRGYTGEEIQKICSGNLFRVWNAVEQVARDIQAEE</sequence>
<dbReference type="EMBL" id="FXTH01000002">
    <property type="protein sequence ID" value="SMO40105.1"/>
    <property type="molecule type" value="Genomic_DNA"/>
</dbReference>
<dbReference type="Gene3D" id="3.20.20.140">
    <property type="entry name" value="Metal-dependent hydrolases"/>
    <property type="match status" value="1"/>
</dbReference>
<dbReference type="CDD" id="cd01301">
    <property type="entry name" value="rDP_like"/>
    <property type="match status" value="1"/>
</dbReference>
<dbReference type="InterPro" id="IPR032466">
    <property type="entry name" value="Metal_Hydrolase"/>
</dbReference>
<proteinExistence type="predicted"/>
<keyword evidence="1" id="KW-0732">Signal</keyword>
<feature type="chain" id="PRO_5021917766" evidence="1">
    <location>
        <begin position="25"/>
        <end position="408"/>
    </location>
</feature>
<dbReference type="Proteomes" id="UP000317593">
    <property type="component" value="Unassembled WGS sequence"/>
</dbReference>
<dbReference type="OrthoDB" id="9804920at2"/>
<dbReference type="InterPro" id="IPR008257">
    <property type="entry name" value="Pept_M19"/>
</dbReference>
<dbReference type="PROSITE" id="PS51257">
    <property type="entry name" value="PROKAR_LIPOPROTEIN"/>
    <property type="match status" value="1"/>
</dbReference>
<gene>
    <name evidence="2" type="ORF">SAMN06265218_10221</name>
</gene>
<reference evidence="2 3" key="1">
    <citation type="submission" date="2017-05" db="EMBL/GenBank/DDBJ databases">
        <authorList>
            <person name="Varghese N."/>
            <person name="Submissions S."/>
        </authorList>
    </citation>
    <scope>NUCLEOTIDE SEQUENCE [LARGE SCALE GENOMIC DNA]</scope>
    <source>
        <strain evidence="2 3">DSM 21194</strain>
    </source>
</reference>
<organism evidence="2 3">
    <name type="scientific">Fodinibius sediminis</name>
    <dbReference type="NCBI Taxonomy" id="1214077"/>
    <lineage>
        <taxon>Bacteria</taxon>
        <taxon>Pseudomonadati</taxon>
        <taxon>Balneolota</taxon>
        <taxon>Balneolia</taxon>
        <taxon>Balneolales</taxon>
        <taxon>Balneolaceae</taxon>
        <taxon>Fodinibius</taxon>
    </lineage>
</organism>
<dbReference type="RefSeq" id="WP_142712913.1">
    <property type="nucleotide sequence ID" value="NZ_FXTH01000002.1"/>
</dbReference>
<dbReference type="PANTHER" id="PTHR10443">
    <property type="entry name" value="MICROSOMAL DIPEPTIDASE"/>
    <property type="match status" value="1"/>
</dbReference>
<accession>A0A521AZ73</accession>
<name>A0A521AZ73_9BACT</name>
<evidence type="ECO:0000313" key="3">
    <source>
        <dbReference type="Proteomes" id="UP000317593"/>
    </source>
</evidence>
<evidence type="ECO:0000256" key="1">
    <source>
        <dbReference type="SAM" id="SignalP"/>
    </source>
</evidence>
<keyword evidence="3" id="KW-1185">Reference proteome</keyword>
<dbReference type="GO" id="GO:0070573">
    <property type="term" value="F:metallodipeptidase activity"/>
    <property type="evidence" value="ECO:0007669"/>
    <property type="project" value="InterPro"/>
</dbReference>
<dbReference type="Pfam" id="PF01244">
    <property type="entry name" value="Peptidase_M19"/>
    <property type="match status" value="1"/>
</dbReference>
<dbReference type="GO" id="GO:0006508">
    <property type="term" value="P:proteolysis"/>
    <property type="evidence" value="ECO:0007669"/>
    <property type="project" value="InterPro"/>
</dbReference>